<dbReference type="Gene3D" id="3.40.120.10">
    <property type="entry name" value="Alpha-D-Glucose-1,6-Bisphosphate, subunit A, domain 3"/>
    <property type="match status" value="1"/>
</dbReference>
<dbReference type="AlphaFoldDB" id="A0A2P2LUC4"/>
<organism evidence="3">
    <name type="scientific">Rhizophora mucronata</name>
    <name type="common">Asiatic mangrove</name>
    <dbReference type="NCBI Taxonomy" id="61149"/>
    <lineage>
        <taxon>Eukaryota</taxon>
        <taxon>Viridiplantae</taxon>
        <taxon>Streptophyta</taxon>
        <taxon>Embryophyta</taxon>
        <taxon>Tracheophyta</taxon>
        <taxon>Spermatophyta</taxon>
        <taxon>Magnoliopsida</taxon>
        <taxon>eudicotyledons</taxon>
        <taxon>Gunneridae</taxon>
        <taxon>Pentapetalae</taxon>
        <taxon>rosids</taxon>
        <taxon>fabids</taxon>
        <taxon>Malpighiales</taxon>
        <taxon>Rhizophoraceae</taxon>
        <taxon>Rhizophora</taxon>
    </lineage>
</organism>
<keyword evidence="2" id="KW-0597">Phosphoprotein</keyword>
<accession>A0A2P2LUC4</accession>
<dbReference type="GO" id="GO:0005975">
    <property type="term" value="P:carbohydrate metabolic process"/>
    <property type="evidence" value="ECO:0007669"/>
    <property type="project" value="InterPro"/>
</dbReference>
<reference evidence="3" key="1">
    <citation type="submission" date="2018-02" db="EMBL/GenBank/DDBJ databases">
        <title>Rhizophora mucronata_Transcriptome.</title>
        <authorList>
            <person name="Meera S.P."/>
            <person name="Sreeshan A."/>
            <person name="Augustine A."/>
        </authorList>
    </citation>
    <scope>NUCLEOTIDE SEQUENCE</scope>
    <source>
        <tissue evidence="3">Leaf</tissue>
    </source>
</reference>
<name>A0A2P2LUC4_RHIMU</name>
<dbReference type="InterPro" id="IPR016055">
    <property type="entry name" value="A-D-PHexomutase_a/b/a-I/II/III"/>
</dbReference>
<dbReference type="PANTHER" id="PTHR42946">
    <property type="entry name" value="PHOSPHOHEXOSE MUTASE"/>
    <property type="match status" value="1"/>
</dbReference>
<dbReference type="InterPro" id="IPR050060">
    <property type="entry name" value="Phosphoglucosamine_mutase"/>
</dbReference>
<dbReference type="EMBL" id="GGEC01041077">
    <property type="protein sequence ID" value="MBX21561.1"/>
    <property type="molecule type" value="Transcribed_RNA"/>
</dbReference>
<dbReference type="PANTHER" id="PTHR42946:SF1">
    <property type="entry name" value="PHOSPHOGLUCOMUTASE (ALPHA-D-GLUCOSE-1,6-BISPHOSPHATE-DEPENDENT)"/>
    <property type="match status" value="1"/>
</dbReference>
<dbReference type="SUPFAM" id="SSF53738">
    <property type="entry name" value="Phosphoglucomutase, first 3 domains"/>
    <property type="match status" value="1"/>
</dbReference>
<comment type="cofactor">
    <cofactor evidence="1">
        <name>Mg(2+)</name>
        <dbReference type="ChEBI" id="CHEBI:18420"/>
    </cofactor>
</comment>
<sequence length="103" mass="11059">MDSKRKASASAKRVDYMTMYASDLVKAVQTAAGNIEKPLEGFHILVDAGNGAGGFFAEKVLEPLGANTSGSQFLEPDGNGGTRKILLWTFIYAFVVKNMVGNR</sequence>
<dbReference type="GO" id="GO:0004615">
    <property type="term" value="F:phosphomannomutase activity"/>
    <property type="evidence" value="ECO:0007669"/>
    <property type="project" value="TreeGrafter"/>
</dbReference>
<dbReference type="GO" id="GO:0009570">
    <property type="term" value="C:chloroplast stroma"/>
    <property type="evidence" value="ECO:0007669"/>
    <property type="project" value="TreeGrafter"/>
</dbReference>
<evidence type="ECO:0000256" key="1">
    <source>
        <dbReference type="ARBA" id="ARBA00001946"/>
    </source>
</evidence>
<evidence type="ECO:0000256" key="2">
    <source>
        <dbReference type="ARBA" id="ARBA00022553"/>
    </source>
</evidence>
<protein>
    <submittedName>
        <fullName evidence="3">Phosphoglucomutase isoform X2</fullName>
    </submittedName>
</protein>
<proteinExistence type="predicted"/>
<evidence type="ECO:0000313" key="3">
    <source>
        <dbReference type="EMBL" id="MBX21561.1"/>
    </source>
</evidence>